<gene>
    <name evidence="1" type="ORF">GND69_005054</name>
</gene>
<comment type="caution">
    <text evidence="1">The sequence shown here is derived from an EMBL/GenBank/DDBJ whole genome shotgun (WGS) entry which is preliminary data.</text>
</comment>
<sequence>MAEHTRETQVLALAKGNDKLKSTWQLGPKKPRDKEYDNQQEAFQKAVGAVL</sequence>
<organism evidence="1">
    <name type="scientific">Salmonella enterica subsp. diarizonae serovar 48:i:z</name>
    <dbReference type="NCBI Taxonomy" id="1192842"/>
    <lineage>
        <taxon>Bacteria</taxon>
        <taxon>Pseudomonadati</taxon>
        <taxon>Pseudomonadota</taxon>
        <taxon>Gammaproteobacteria</taxon>
        <taxon>Enterobacterales</taxon>
        <taxon>Enterobacteriaceae</taxon>
        <taxon>Salmonella</taxon>
    </lineage>
</organism>
<dbReference type="EMBL" id="DAASUW010000072">
    <property type="protein sequence ID" value="HAE7125143.1"/>
    <property type="molecule type" value="Genomic_DNA"/>
</dbReference>
<name>A0A735VY24_SALDZ</name>
<dbReference type="AlphaFoldDB" id="A0A735VY24"/>
<evidence type="ECO:0000313" key="1">
    <source>
        <dbReference type="EMBL" id="HAE7125143.1"/>
    </source>
</evidence>
<protein>
    <submittedName>
        <fullName evidence="1">Uncharacterized protein</fullName>
    </submittedName>
</protein>
<accession>A0A735VY24</accession>
<reference evidence="1" key="1">
    <citation type="journal article" date="2018" name="Genome Biol.">
        <title>SKESA: strategic k-mer extension for scrupulous assemblies.</title>
        <authorList>
            <person name="Souvorov A."/>
            <person name="Agarwala R."/>
            <person name="Lipman D.J."/>
        </authorList>
    </citation>
    <scope>NUCLEOTIDE SEQUENCE</scope>
    <source>
        <strain evidence="1">128-87</strain>
    </source>
</reference>
<proteinExistence type="predicted"/>
<reference evidence="1" key="2">
    <citation type="submission" date="2018-07" db="EMBL/GenBank/DDBJ databases">
        <authorList>
            <consortium name="NCBI Pathogen Detection Project"/>
        </authorList>
    </citation>
    <scope>NUCLEOTIDE SEQUENCE</scope>
    <source>
        <strain evidence="1">128-87</strain>
    </source>
</reference>